<evidence type="ECO:0000313" key="2">
    <source>
        <dbReference type="Proteomes" id="UP000271374"/>
    </source>
</evidence>
<keyword evidence="2" id="KW-1185">Reference proteome</keyword>
<dbReference type="SUPFAM" id="SSF101386">
    <property type="entry name" value="all-alpha NTP pyrophosphatases"/>
    <property type="match status" value="1"/>
</dbReference>
<accession>A0A3S0I875</accession>
<dbReference type="Proteomes" id="UP000271374">
    <property type="component" value="Unassembled WGS sequence"/>
</dbReference>
<protein>
    <submittedName>
        <fullName evidence="1">dUTPase</fullName>
    </submittedName>
</protein>
<dbReference type="InterPro" id="IPR014871">
    <property type="entry name" value="dUTPase/dCTP_pyrophosphatase"/>
</dbReference>
<proteinExistence type="predicted"/>
<evidence type="ECO:0000313" key="1">
    <source>
        <dbReference type="EMBL" id="RTR29655.1"/>
    </source>
</evidence>
<dbReference type="OrthoDB" id="5506143at2"/>
<dbReference type="InterPro" id="IPR016947">
    <property type="entry name" value="UCP030140"/>
</dbReference>
<comment type="caution">
    <text evidence="1">The sequence shown here is derived from an EMBL/GenBank/DDBJ whole genome shotgun (WGS) entry which is preliminary data.</text>
</comment>
<dbReference type="CDD" id="cd11527">
    <property type="entry name" value="NTP-PPase_dUTPase"/>
    <property type="match status" value="1"/>
</dbReference>
<name>A0A3S0I875_9BACI</name>
<dbReference type="EMBL" id="RXNT01000012">
    <property type="protein sequence ID" value="RTR29655.1"/>
    <property type="molecule type" value="Genomic_DNA"/>
</dbReference>
<dbReference type="AlphaFoldDB" id="A0A3S0I875"/>
<organism evidence="1 2">
    <name type="scientific">Bacillus yapensis</name>
    <dbReference type="NCBI Taxonomy" id="2492960"/>
    <lineage>
        <taxon>Bacteria</taxon>
        <taxon>Bacillati</taxon>
        <taxon>Bacillota</taxon>
        <taxon>Bacilli</taxon>
        <taxon>Bacillales</taxon>
        <taxon>Bacillaceae</taxon>
        <taxon>Bacillus</taxon>
    </lineage>
</organism>
<dbReference type="Pfam" id="PF08761">
    <property type="entry name" value="dUTPase_2"/>
    <property type="match status" value="1"/>
</dbReference>
<dbReference type="Gene3D" id="1.10.4010.10">
    <property type="entry name" value="Type II deoxyuridine triphosphatase"/>
    <property type="match status" value="1"/>
</dbReference>
<gene>
    <name evidence="1" type="ORF">EKG37_15285</name>
</gene>
<dbReference type="RefSeq" id="WP_126409639.1">
    <property type="nucleotide sequence ID" value="NZ_RXNT01000012.1"/>
</dbReference>
<dbReference type="PIRSF" id="PIRSF030140">
    <property type="entry name" value="UCP030140"/>
    <property type="match status" value="1"/>
</dbReference>
<sequence length="163" mass="18837">MQLQEIFAMQKELDSHIEKQHGLENDDLFDRKVLSLLVELGELANETRCFKFWSLKPASDQATVLEEFVDGVHFMASLGIECGFDTIDEVKSVTDDKVTINEQFLKVYEAVHAFRLARSKETYISMLQAYLVLANLLGFQDEDIKRAYISKNEVNYKRQQTGY</sequence>
<reference evidence="1 2" key="1">
    <citation type="submission" date="2018-12" db="EMBL/GenBank/DDBJ databases">
        <title>Bacillus yapensis draft genome sequence.</title>
        <authorList>
            <person name="Yu L."/>
            <person name="Xu X."/>
            <person name="Tang X."/>
        </authorList>
    </citation>
    <scope>NUCLEOTIDE SEQUENCE [LARGE SCALE GENOMIC DNA]</scope>
    <source>
        <strain evidence="1 2">XXST-01</strain>
    </source>
</reference>